<evidence type="ECO:0000313" key="2">
    <source>
        <dbReference type="Proteomes" id="UP001243375"/>
    </source>
</evidence>
<accession>A0ACC2WPK6</accession>
<proteinExistence type="predicted"/>
<gene>
    <name evidence="1" type="ORF">QFC22_006122</name>
</gene>
<reference evidence="1" key="1">
    <citation type="submission" date="2023-04" db="EMBL/GenBank/DDBJ databases">
        <title>Draft Genome sequencing of Naganishia species isolated from polar environments using Oxford Nanopore Technology.</title>
        <authorList>
            <person name="Leo P."/>
            <person name="Venkateswaran K."/>
        </authorList>
    </citation>
    <scope>NUCLEOTIDE SEQUENCE</scope>
    <source>
        <strain evidence="1">MNA-CCFEE 5425</strain>
    </source>
</reference>
<organism evidence="1 2">
    <name type="scientific">Naganishia vaughanmartiniae</name>
    <dbReference type="NCBI Taxonomy" id="1424756"/>
    <lineage>
        <taxon>Eukaryota</taxon>
        <taxon>Fungi</taxon>
        <taxon>Dikarya</taxon>
        <taxon>Basidiomycota</taxon>
        <taxon>Agaricomycotina</taxon>
        <taxon>Tremellomycetes</taxon>
        <taxon>Filobasidiales</taxon>
        <taxon>Filobasidiaceae</taxon>
        <taxon>Naganishia</taxon>
    </lineage>
</organism>
<comment type="caution">
    <text evidence="1">The sequence shown here is derived from an EMBL/GenBank/DDBJ whole genome shotgun (WGS) entry which is preliminary data.</text>
</comment>
<dbReference type="Proteomes" id="UP001243375">
    <property type="component" value="Unassembled WGS sequence"/>
</dbReference>
<evidence type="ECO:0000313" key="1">
    <source>
        <dbReference type="EMBL" id="KAJ9113026.1"/>
    </source>
</evidence>
<sequence length="310" mass="34088">MLFPPFHSRKKNGDDGNDGDKKKRKYSPKDVLMTFLLFSLPAIATFLQLLTFISGPGARYWTVIVHTEGFGVVRVGSLGICLEPGPCRSGLGYQTGPKFGGVIPRFAAAGVWHFVVFWLLIIATVIHFFRLKSLHKDREKGTRWTCLIWAIPAFSAFLLLLCIVVDWALISALQKDGILKRTKQGVPIDGAVKVGGCVWLTVGSLLLVCVWFCVSLRVWWNSPKDFEQRLVLEEKVHEEELQERAKNNQKGMYGLFTGWGGATDRDGERQQHTAAAAAAGGGGGVGGMISNMFGGWGSDPNGPPKFNAYD</sequence>
<name>A0ACC2WPK6_9TREE</name>
<protein>
    <submittedName>
        <fullName evidence="1">Uncharacterized protein</fullName>
    </submittedName>
</protein>
<keyword evidence="2" id="KW-1185">Reference proteome</keyword>
<dbReference type="EMBL" id="JASBWU010000023">
    <property type="protein sequence ID" value="KAJ9113026.1"/>
    <property type="molecule type" value="Genomic_DNA"/>
</dbReference>